<dbReference type="PROSITE" id="PS51257">
    <property type="entry name" value="PROKAR_LIPOPROTEIN"/>
    <property type="match status" value="1"/>
</dbReference>
<evidence type="ECO:0000313" key="1">
    <source>
        <dbReference type="EMBL" id="HJF30342.1"/>
    </source>
</evidence>
<dbReference type="AlphaFoldDB" id="A0A921KBH7"/>
<proteinExistence type="predicted"/>
<dbReference type="Proteomes" id="UP000698173">
    <property type="component" value="Unassembled WGS sequence"/>
</dbReference>
<accession>A0A921KBH7</accession>
<evidence type="ECO:0000313" key="2">
    <source>
        <dbReference type="Proteomes" id="UP000698173"/>
    </source>
</evidence>
<dbReference type="EMBL" id="DYWT01000015">
    <property type="protein sequence ID" value="HJF30342.1"/>
    <property type="molecule type" value="Genomic_DNA"/>
</dbReference>
<protein>
    <submittedName>
        <fullName evidence="1">Uncharacterized protein</fullName>
    </submittedName>
</protein>
<reference evidence="1" key="1">
    <citation type="journal article" date="2021" name="PeerJ">
        <title>Extensive microbial diversity within the chicken gut microbiome revealed by metagenomics and culture.</title>
        <authorList>
            <person name="Gilroy R."/>
            <person name="Ravi A."/>
            <person name="Getino M."/>
            <person name="Pursley I."/>
            <person name="Horton D.L."/>
            <person name="Alikhan N.F."/>
            <person name="Baker D."/>
            <person name="Gharbi K."/>
            <person name="Hall N."/>
            <person name="Watson M."/>
            <person name="Adriaenssens E.M."/>
            <person name="Foster-Nyarko E."/>
            <person name="Jarju S."/>
            <person name="Secka A."/>
            <person name="Antonio M."/>
            <person name="Oren A."/>
            <person name="Chaudhuri R.R."/>
            <person name="La Ragione R."/>
            <person name="Hildebrand F."/>
            <person name="Pallen M.J."/>
        </authorList>
    </citation>
    <scope>NUCLEOTIDE SEQUENCE</scope>
    <source>
        <strain evidence="1">CHK171-7178</strain>
    </source>
</reference>
<gene>
    <name evidence="1" type="ORF">K8V56_01020</name>
</gene>
<name>A0A921KBH7_SPOPS</name>
<comment type="caution">
    <text evidence="1">The sequence shown here is derived from an EMBL/GenBank/DDBJ whole genome shotgun (WGS) entry which is preliminary data.</text>
</comment>
<reference evidence="1" key="2">
    <citation type="submission" date="2021-09" db="EMBL/GenBank/DDBJ databases">
        <authorList>
            <person name="Gilroy R."/>
        </authorList>
    </citation>
    <scope>NUCLEOTIDE SEQUENCE</scope>
    <source>
        <strain evidence="1">CHK171-7178</strain>
    </source>
</reference>
<sequence length="345" mass="40163">MRMLKRIIIGGFAAIVVLLAGCEEEKKAVADLVKTETVEEILQVDETVVDDYWTQPIDSQICQTIGECRDLGDTYGSEHFTSFLGELKASDQMSYLNVATEEDESVLAIATNEKEDEESIIARYELIEEEFVLTKGEEASIFKGIADIVLALYDRNKVNLQILDFQEDVYPYVDVYEGKLVMPSNLITHWLQSATVSTLIHEYGHMLTWNEADFVISETCAADQFHMKPYWECYNTDSHMNLYYQAFLKEYEERWLQAGNRTAEERIAFYEKHKDSFVTTYATVNPYEDIAESFSYFMLTPYNANPQTIPARKVNFFYQFPELVEYRAFVLKELKVRKDEMWSFY</sequence>
<organism evidence="1 2">
    <name type="scientific">Sporosarcina psychrophila</name>
    <name type="common">Bacillus psychrophilus</name>
    <dbReference type="NCBI Taxonomy" id="1476"/>
    <lineage>
        <taxon>Bacteria</taxon>
        <taxon>Bacillati</taxon>
        <taxon>Bacillota</taxon>
        <taxon>Bacilli</taxon>
        <taxon>Bacillales</taxon>
        <taxon>Caryophanaceae</taxon>
        <taxon>Sporosarcina</taxon>
    </lineage>
</organism>